<protein>
    <submittedName>
        <fullName evidence="2">Uncharacterized protein</fullName>
    </submittedName>
</protein>
<dbReference type="Proteomes" id="UP000054988">
    <property type="component" value="Unassembled WGS sequence"/>
</dbReference>
<dbReference type="AlphaFoldDB" id="A0A0W0G0S5"/>
<evidence type="ECO:0000313" key="3">
    <source>
        <dbReference type="Proteomes" id="UP000054988"/>
    </source>
</evidence>
<accession>A0A0W0G0S5</accession>
<proteinExistence type="predicted"/>
<sequence>MLNNVQNVAISENATLSVVHRDQYNQTTINRIVHVGRPGRTFVKRGRKKYNSGTEYDQYREVIRGDIHKLEQLSSQDVWDWEWKDGNLVQTYSYRKTIHQAQVYGDDRVFTAISYHGRDAEKFWKKDFVKCCQADDPAVLVQLFGINRSKVPTLLFYDDWLPLGCFHDKLSETFWEKFYLAVYSDAWWRRIDNSSHLFGSPWLNSRTGRISPGPDGLSTLFISTRVLYNYEDMPSVMEMANADTCFKFFNKTGAGNLDLDVVQYAYYRYASMTIQGLLGITSVNCRNHTLHDRFTKEGSYSSWRCNRYSHIECDEARVQDFVGKLRWNTVYSGAQLEEITFVKEGLVGSWKINSERDGTLIDSGLTRFQFDDEQLRHGLSVFFSTRVVGEAWLSQAHRSDLTTYEPGTCFIPDLYCSGHSVSRHKGSDVSTLKLPSSVYLFLRPPPPSLADIDSWWIQVSFWSFDANGTCKIPEAECKRMGLPNVALNYVNVRLQKWSKYVYDAIHAWQVARGFDPTTTDFARSLSLPIFEPGTTRFEDIFEEESAPIVDSLAPQVSTSDETVSEKEEPASSSTGSWWSWTAIPQSDISAFAV</sequence>
<evidence type="ECO:0000313" key="2">
    <source>
        <dbReference type="EMBL" id="KTB42142.1"/>
    </source>
</evidence>
<dbReference type="EMBL" id="LATX01001378">
    <property type="protein sequence ID" value="KTB42142.1"/>
    <property type="molecule type" value="Genomic_DNA"/>
</dbReference>
<organism evidence="2 3">
    <name type="scientific">Moniliophthora roreri</name>
    <name type="common">Frosty pod rot fungus</name>
    <name type="synonym">Monilia roreri</name>
    <dbReference type="NCBI Taxonomy" id="221103"/>
    <lineage>
        <taxon>Eukaryota</taxon>
        <taxon>Fungi</taxon>
        <taxon>Dikarya</taxon>
        <taxon>Basidiomycota</taxon>
        <taxon>Agaricomycotina</taxon>
        <taxon>Agaricomycetes</taxon>
        <taxon>Agaricomycetidae</taxon>
        <taxon>Agaricales</taxon>
        <taxon>Marasmiineae</taxon>
        <taxon>Marasmiaceae</taxon>
        <taxon>Moniliophthora</taxon>
    </lineage>
</organism>
<name>A0A0W0G0S5_MONRR</name>
<gene>
    <name evidence="2" type="ORF">WG66_5270</name>
</gene>
<evidence type="ECO:0000256" key="1">
    <source>
        <dbReference type="SAM" id="MobiDB-lite"/>
    </source>
</evidence>
<feature type="region of interest" description="Disordered" evidence="1">
    <location>
        <begin position="554"/>
        <end position="575"/>
    </location>
</feature>
<comment type="caution">
    <text evidence="2">The sequence shown here is derived from an EMBL/GenBank/DDBJ whole genome shotgun (WGS) entry which is preliminary data.</text>
</comment>
<reference evidence="2 3" key="1">
    <citation type="submission" date="2015-12" db="EMBL/GenBank/DDBJ databases">
        <title>Draft genome sequence of Moniliophthora roreri, the causal agent of frosty pod rot of cacao.</title>
        <authorList>
            <person name="Aime M.C."/>
            <person name="Diaz-Valderrama J.R."/>
            <person name="Kijpornyongpan T."/>
            <person name="Phillips-Mora W."/>
        </authorList>
    </citation>
    <scope>NUCLEOTIDE SEQUENCE [LARGE SCALE GENOMIC DNA]</scope>
    <source>
        <strain evidence="2 3">MCA 2952</strain>
    </source>
</reference>